<dbReference type="AlphaFoldDB" id="X0KHY0"/>
<dbReference type="Proteomes" id="UP000030701">
    <property type="component" value="Unassembled WGS sequence"/>
</dbReference>
<dbReference type="EMBL" id="KK035327">
    <property type="protein sequence ID" value="EXM13113.1"/>
    <property type="molecule type" value="Genomic_DNA"/>
</dbReference>
<evidence type="ECO:0000313" key="1">
    <source>
        <dbReference type="EMBL" id="EXM13113.1"/>
    </source>
</evidence>
<protein>
    <submittedName>
        <fullName evidence="1">Uncharacterized protein</fullName>
    </submittedName>
</protein>
<reference evidence="1" key="2">
    <citation type="submission" date="2014-03" db="EMBL/GenBank/DDBJ databases">
        <title>The Genome Annotation of Fusarium oxysporum Cotton.</title>
        <authorList>
            <consortium name="The Broad Institute Genomics Platform"/>
            <person name="Ma L.-J."/>
            <person name="Corby-Kistler H."/>
            <person name="Broz K."/>
            <person name="Gale L.R."/>
            <person name="Jonkers W."/>
            <person name="O'Donnell K."/>
            <person name="Ploetz R."/>
            <person name="Steinberg C."/>
            <person name="Schwartz D.C."/>
            <person name="VanEtten H."/>
            <person name="Zhou S."/>
            <person name="Young S.K."/>
            <person name="Zeng Q."/>
            <person name="Gargeya S."/>
            <person name="Fitzgerald M."/>
            <person name="Abouelleil A."/>
            <person name="Alvarado L."/>
            <person name="Chapman S.B."/>
            <person name="Gainer-Dewar J."/>
            <person name="Goldberg J."/>
            <person name="Griggs A."/>
            <person name="Gujja S."/>
            <person name="Hansen M."/>
            <person name="Howarth C."/>
            <person name="Imamovic A."/>
            <person name="Ireland A."/>
            <person name="Larimer J."/>
            <person name="McCowan C."/>
            <person name="Murphy C."/>
            <person name="Pearson M."/>
            <person name="Poon T.W."/>
            <person name="Priest M."/>
            <person name="Roberts A."/>
            <person name="Saif S."/>
            <person name="Shea T."/>
            <person name="Sykes S."/>
            <person name="Wortman J."/>
            <person name="Nusbaum C."/>
            <person name="Birren B."/>
        </authorList>
    </citation>
    <scope>NUCLEOTIDE SEQUENCE</scope>
    <source>
        <strain evidence="1">25433</strain>
    </source>
</reference>
<reference evidence="1" key="1">
    <citation type="submission" date="2011-11" db="EMBL/GenBank/DDBJ databases">
        <title>The Genome Sequence of Fusarium oxysporum Cotton.</title>
        <authorList>
            <consortium name="The Broad Institute Genome Sequencing Platform"/>
            <person name="Ma L.-J."/>
            <person name="Gale L.R."/>
            <person name="Schwartz D.C."/>
            <person name="Zhou S."/>
            <person name="Corby-Kistler H."/>
            <person name="Young S.K."/>
            <person name="Zeng Q."/>
            <person name="Gargeya S."/>
            <person name="Fitzgerald M."/>
            <person name="Haas B."/>
            <person name="Abouelleil A."/>
            <person name="Alvarado L."/>
            <person name="Arachchi H.M."/>
            <person name="Berlin A."/>
            <person name="Brown A."/>
            <person name="Chapman S.B."/>
            <person name="Chen Z."/>
            <person name="Dunbar C."/>
            <person name="Freedman E."/>
            <person name="Gearin G."/>
            <person name="Goldberg J."/>
            <person name="Griggs A."/>
            <person name="Gujja S."/>
            <person name="Heiman D."/>
            <person name="Howarth C."/>
            <person name="Larson L."/>
            <person name="Lui A."/>
            <person name="MacDonald P.J.P."/>
            <person name="Montmayeur A."/>
            <person name="Murphy C."/>
            <person name="Neiman D."/>
            <person name="Pearson M."/>
            <person name="Priest M."/>
            <person name="Roberts A."/>
            <person name="Saif S."/>
            <person name="Shea T."/>
            <person name="Shenoy N."/>
            <person name="Sisk P."/>
            <person name="Stolte C."/>
            <person name="Sykes S."/>
            <person name="Wortman J."/>
            <person name="Nusbaum C."/>
            <person name="Birren B."/>
        </authorList>
    </citation>
    <scope>NUCLEOTIDE SEQUENCE [LARGE SCALE GENOMIC DNA]</scope>
    <source>
        <strain evidence="1">25433</strain>
    </source>
</reference>
<sequence length="42" mass="4374">MASTVICGSQTGILHLSSSRNITQLSVTTALVSRKVTPTASR</sequence>
<organism evidence="1">
    <name type="scientific">Fusarium oxysporum f. sp. vasinfectum 25433</name>
    <dbReference type="NCBI Taxonomy" id="1089449"/>
    <lineage>
        <taxon>Eukaryota</taxon>
        <taxon>Fungi</taxon>
        <taxon>Dikarya</taxon>
        <taxon>Ascomycota</taxon>
        <taxon>Pezizomycotina</taxon>
        <taxon>Sordariomycetes</taxon>
        <taxon>Hypocreomycetidae</taxon>
        <taxon>Hypocreales</taxon>
        <taxon>Nectriaceae</taxon>
        <taxon>Fusarium</taxon>
        <taxon>Fusarium oxysporum species complex</taxon>
    </lineage>
</organism>
<proteinExistence type="predicted"/>
<gene>
    <name evidence="1" type="ORF">FOTG_18426</name>
</gene>
<name>X0KHY0_FUSOX</name>
<accession>X0KHY0</accession>
<dbReference type="HOGENOM" id="CLU_3260582_0_0_1"/>